<feature type="transmembrane region" description="Helical" evidence="1">
    <location>
        <begin position="206"/>
        <end position="226"/>
    </location>
</feature>
<feature type="transmembrane region" description="Helical" evidence="1">
    <location>
        <begin position="298"/>
        <end position="315"/>
    </location>
</feature>
<dbReference type="PANTHER" id="PTHR23028:SF131">
    <property type="entry name" value="BLR2367 PROTEIN"/>
    <property type="match status" value="1"/>
</dbReference>
<feature type="transmembrane region" description="Helical" evidence="1">
    <location>
        <begin position="327"/>
        <end position="347"/>
    </location>
</feature>
<evidence type="ECO:0000259" key="2">
    <source>
        <dbReference type="Pfam" id="PF01757"/>
    </source>
</evidence>
<keyword evidence="1" id="KW-0472">Membrane</keyword>
<feature type="transmembrane region" description="Helical" evidence="1">
    <location>
        <begin position="266"/>
        <end position="286"/>
    </location>
</feature>
<dbReference type="Pfam" id="PF01757">
    <property type="entry name" value="Acyl_transf_3"/>
    <property type="match status" value="1"/>
</dbReference>
<evidence type="ECO:0000313" key="4">
    <source>
        <dbReference type="Proteomes" id="UP001500582"/>
    </source>
</evidence>
<feature type="transmembrane region" description="Helical" evidence="1">
    <location>
        <begin position="233"/>
        <end position="254"/>
    </location>
</feature>
<gene>
    <name evidence="3" type="ORF">GCM10023149_38140</name>
</gene>
<protein>
    <submittedName>
        <fullName evidence="3">Acyltransferase</fullName>
    </submittedName>
</protein>
<keyword evidence="3" id="KW-0012">Acyltransferase</keyword>
<dbReference type="Proteomes" id="UP001500582">
    <property type="component" value="Unassembled WGS sequence"/>
</dbReference>
<name>A0ABP8GZ58_9SPHI</name>
<feature type="transmembrane region" description="Helical" evidence="1">
    <location>
        <begin position="179"/>
        <end position="200"/>
    </location>
</feature>
<evidence type="ECO:0000313" key="3">
    <source>
        <dbReference type="EMBL" id="GAA4332073.1"/>
    </source>
</evidence>
<dbReference type="InterPro" id="IPR002656">
    <property type="entry name" value="Acyl_transf_3_dom"/>
</dbReference>
<accession>A0ABP8GZ58</accession>
<keyword evidence="4" id="KW-1185">Reference proteome</keyword>
<organism evidence="3 4">
    <name type="scientific">Mucilaginibacter gynuensis</name>
    <dbReference type="NCBI Taxonomy" id="1302236"/>
    <lineage>
        <taxon>Bacteria</taxon>
        <taxon>Pseudomonadati</taxon>
        <taxon>Bacteroidota</taxon>
        <taxon>Sphingobacteriia</taxon>
        <taxon>Sphingobacteriales</taxon>
        <taxon>Sphingobacteriaceae</taxon>
        <taxon>Mucilaginibacter</taxon>
    </lineage>
</organism>
<reference evidence="4" key="1">
    <citation type="journal article" date="2019" name="Int. J. Syst. Evol. Microbiol.">
        <title>The Global Catalogue of Microorganisms (GCM) 10K type strain sequencing project: providing services to taxonomists for standard genome sequencing and annotation.</title>
        <authorList>
            <consortium name="The Broad Institute Genomics Platform"/>
            <consortium name="The Broad Institute Genome Sequencing Center for Infectious Disease"/>
            <person name="Wu L."/>
            <person name="Ma J."/>
        </authorList>
    </citation>
    <scope>NUCLEOTIDE SEQUENCE [LARGE SCALE GENOMIC DNA]</scope>
    <source>
        <strain evidence="4">JCM 17705</strain>
    </source>
</reference>
<feature type="transmembrane region" description="Helical" evidence="1">
    <location>
        <begin position="20"/>
        <end position="41"/>
    </location>
</feature>
<evidence type="ECO:0000256" key="1">
    <source>
        <dbReference type="SAM" id="Phobius"/>
    </source>
</evidence>
<keyword evidence="1" id="KW-1133">Transmembrane helix</keyword>
<feature type="domain" description="Acyltransferase 3" evidence="2">
    <location>
        <begin position="17"/>
        <end position="344"/>
    </location>
</feature>
<dbReference type="InterPro" id="IPR050879">
    <property type="entry name" value="Acyltransferase_3"/>
</dbReference>
<feature type="transmembrane region" description="Helical" evidence="1">
    <location>
        <begin position="97"/>
        <end position="118"/>
    </location>
</feature>
<sequence length="361" mass="40347">MTESTNIIPVKPRKLEGIQILRGIAAAMVVFCHVVNAVYNYDHGQSLLAKKQFILWGTSGVDIFFVISGFIIYITTVNKNRQADSAPAFMLKRALRIYPLYWLFTTVYVLLILSGLAFRSNPITPLYTISSYLLIPADKPGHHGFIHPIVSQGWTLAYELYFYLIFSLGILLKQKKHFILYLCISLSVLAGLALSFKSVYLPVTGLISSPLIMEFVLGVLLARLFLHLQKSQLLFKSNYLCALLIAIALLALYFEPVNVSRVAYRAPLAGLMLLTAAMLCPVRSAVNRYLIYLGDASYSVYLTHGLFSLAIGTLLKKGWLGMIDPSLIILLFTAIAIIGGVLVYTWIEKPLMIRLKRSTLK</sequence>
<feature type="transmembrane region" description="Helical" evidence="1">
    <location>
        <begin position="153"/>
        <end position="172"/>
    </location>
</feature>
<proteinExistence type="predicted"/>
<keyword evidence="3" id="KW-0808">Transferase</keyword>
<dbReference type="GO" id="GO:0016746">
    <property type="term" value="F:acyltransferase activity"/>
    <property type="evidence" value="ECO:0007669"/>
    <property type="project" value="UniProtKB-KW"/>
</dbReference>
<dbReference type="EMBL" id="BAABFT010000012">
    <property type="protein sequence ID" value="GAA4332073.1"/>
    <property type="molecule type" value="Genomic_DNA"/>
</dbReference>
<comment type="caution">
    <text evidence="3">The sequence shown here is derived from an EMBL/GenBank/DDBJ whole genome shotgun (WGS) entry which is preliminary data.</text>
</comment>
<keyword evidence="1" id="KW-0812">Transmembrane</keyword>
<feature type="transmembrane region" description="Helical" evidence="1">
    <location>
        <begin position="53"/>
        <end position="76"/>
    </location>
</feature>
<dbReference type="PANTHER" id="PTHR23028">
    <property type="entry name" value="ACETYLTRANSFERASE"/>
    <property type="match status" value="1"/>
</dbReference>
<dbReference type="RefSeq" id="WP_345212763.1">
    <property type="nucleotide sequence ID" value="NZ_BAABFT010000012.1"/>
</dbReference>